<sequence length="108" mass="12086">MYPVQYAPFPGAHRASKGAYGRLTYSHHNELYVYIRVRRRTGFIGYQIDAVASKSYQRLSKENKSTNSPTGSMPPQISINILPAQSYQPSISSSWGTDANPSTVQRQC</sequence>
<organism evidence="2 3">
    <name type="scientific">Aspergillus novofumigatus (strain IBT 16806)</name>
    <dbReference type="NCBI Taxonomy" id="1392255"/>
    <lineage>
        <taxon>Eukaryota</taxon>
        <taxon>Fungi</taxon>
        <taxon>Dikarya</taxon>
        <taxon>Ascomycota</taxon>
        <taxon>Pezizomycotina</taxon>
        <taxon>Eurotiomycetes</taxon>
        <taxon>Eurotiomycetidae</taxon>
        <taxon>Eurotiales</taxon>
        <taxon>Aspergillaceae</taxon>
        <taxon>Aspergillus</taxon>
        <taxon>Aspergillus subgen. Fumigati</taxon>
    </lineage>
</organism>
<gene>
    <name evidence="2" type="ORF">P174DRAFT_445993</name>
</gene>
<evidence type="ECO:0000256" key="1">
    <source>
        <dbReference type="SAM" id="MobiDB-lite"/>
    </source>
</evidence>
<dbReference type="EMBL" id="MSZS01000010">
    <property type="protein sequence ID" value="PKX89485.1"/>
    <property type="molecule type" value="Genomic_DNA"/>
</dbReference>
<dbReference type="AlphaFoldDB" id="A0A2I1BVU7"/>
<accession>A0A2I1BVU7</accession>
<dbReference type="RefSeq" id="XP_024678080.1">
    <property type="nucleotide sequence ID" value="XM_024828470.1"/>
</dbReference>
<dbReference type="OrthoDB" id="4232626at2759"/>
<evidence type="ECO:0000313" key="2">
    <source>
        <dbReference type="EMBL" id="PKX89485.1"/>
    </source>
</evidence>
<comment type="caution">
    <text evidence="2">The sequence shown here is derived from an EMBL/GenBank/DDBJ whole genome shotgun (WGS) entry which is preliminary data.</text>
</comment>
<dbReference type="Proteomes" id="UP000234474">
    <property type="component" value="Unassembled WGS sequence"/>
</dbReference>
<feature type="region of interest" description="Disordered" evidence="1">
    <location>
        <begin position="57"/>
        <end position="108"/>
    </location>
</feature>
<keyword evidence="3" id="KW-1185">Reference proteome</keyword>
<reference evidence="3" key="1">
    <citation type="journal article" date="2018" name="Proc. Natl. Acad. Sci. U.S.A.">
        <title>Linking secondary metabolites to gene clusters through genome sequencing of six diverse Aspergillus species.</title>
        <authorList>
            <person name="Kaerboelling I."/>
            <person name="Vesth T.C."/>
            <person name="Frisvad J.C."/>
            <person name="Nybo J.L."/>
            <person name="Theobald S."/>
            <person name="Kuo A."/>
            <person name="Bowyer P."/>
            <person name="Matsuda Y."/>
            <person name="Mondo S."/>
            <person name="Lyhne E.K."/>
            <person name="Kogle M.E."/>
            <person name="Clum A."/>
            <person name="Lipzen A."/>
            <person name="Salamov A."/>
            <person name="Ngan C.Y."/>
            <person name="Daum C."/>
            <person name="Chiniquy J."/>
            <person name="Barry K."/>
            <person name="LaButti K."/>
            <person name="Haridas S."/>
            <person name="Simmons B.A."/>
            <person name="Magnuson J.K."/>
            <person name="Mortensen U.H."/>
            <person name="Larsen T.O."/>
            <person name="Grigoriev I.V."/>
            <person name="Baker S.E."/>
            <person name="Andersen M.R."/>
        </authorList>
    </citation>
    <scope>NUCLEOTIDE SEQUENCE [LARGE SCALE GENOMIC DNA]</scope>
    <source>
        <strain evidence="3">IBT 16806</strain>
    </source>
</reference>
<evidence type="ECO:0000313" key="3">
    <source>
        <dbReference type="Proteomes" id="UP000234474"/>
    </source>
</evidence>
<proteinExistence type="predicted"/>
<name>A0A2I1BVU7_ASPN1</name>
<protein>
    <submittedName>
        <fullName evidence="2">Uncharacterized protein</fullName>
    </submittedName>
</protein>
<dbReference type="VEuPathDB" id="FungiDB:P174DRAFT_445993"/>
<feature type="compositionally biased region" description="Polar residues" evidence="1">
    <location>
        <begin position="65"/>
        <end position="108"/>
    </location>
</feature>
<dbReference type="GeneID" id="36535795"/>